<reference evidence="1" key="2">
    <citation type="submission" date="2020-03" db="EMBL/GenBank/DDBJ databases">
        <title>Walnut 2.0.</title>
        <authorList>
            <person name="Marrano A."/>
            <person name="Britton M."/>
            <person name="Zimin A.V."/>
            <person name="Zaini P.A."/>
            <person name="Workman R."/>
            <person name="Puiu D."/>
            <person name="Bianco L."/>
            <person name="Allen B.J."/>
            <person name="Troggio M."/>
            <person name="Leslie C.A."/>
            <person name="Timp W."/>
            <person name="Dendekar A."/>
            <person name="Salzberg S.L."/>
            <person name="Neale D.B."/>
        </authorList>
    </citation>
    <scope>NUCLEOTIDE SEQUENCE</scope>
    <source>
        <tissue evidence="1">Leaves</tissue>
    </source>
</reference>
<sequence>MVLDLLKATFLDILLPNSYHEARRSEHVLGFSYVQIDACPNDYMLFWNDDADKEACCKCKESRWVSSIGKKGKIPQKVLRYFPLTPRLQRLFISKNSAKSIKWHREQ</sequence>
<dbReference type="EMBL" id="LIHL02000010">
    <property type="protein sequence ID" value="KAF5458835.1"/>
    <property type="molecule type" value="Genomic_DNA"/>
</dbReference>
<protein>
    <submittedName>
        <fullName evidence="1">Uncharacterized protein</fullName>
    </submittedName>
</protein>
<evidence type="ECO:0000313" key="1">
    <source>
        <dbReference type="EMBL" id="KAF5458835.1"/>
    </source>
</evidence>
<dbReference type="PANTHER" id="PTHR10775:SF177">
    <property type="entry name" value="TNP2, PARTIAL"/>
    <property type="match status" value="1"/>
</dbReference>
<dbReference type="PANTHER" id="PTHR10775">
    <property type="entry name" value="OS08G0208400 PROTEIN"/>
    <property type="match status" value="1"/>
</dbReference>
<reference evidence="1" key="1">
    <citation type="submission" date="2015-10" db="EMBL/GenBank/DDBJ databases">
        <authorList>
            <person name="Martinez-Garcia P.J."/>
            <person name="Crepeau M.W."/>
            <person name="Puiu D."/>
            <person name="Gonzalez-Ibeas D."/>
            <person name="Whalen J."/>
            <person name="Stevens K."/>
            <person name="Paul R."/>
            <person name="Butterfield T."/>
            <person name="Britton M."/>
            <person name="Reagan R."/>
            <person name="Chakraborty S."/>
            <person name="Walawage S.L."/>
            <person name="Vasquez-Gross H.A."/>
            <person name="Cardeno C."/>
            <person name="Famula R."/>
            <person name="Pratt K."/>
            <person name="Kuruganti S."/>
            <person name="Aradhya M.K."/>
            <person name="Leslie C.A."/>
            <person name="Dandekar A.M."/>
            <person name="Salzberg S.L."/>
            <person name="Wegrzyn J.L."/>
            <person name="Langley C.H."/>
            <person name="Neale D.B."/>
        </authorList>
    </citation>
    <scope>NUCLEOTIDE SEQUENCE</scope>
    <source>
        <tissue evidence="1">Leaves</tissue>
    </source>
</reference>
<comment type="caution">
    <text evidence="1">The sequence shown here is derived from an EMBL/GenBank/DDBJ whole genome shotgun (WGS) entry which is preliminary data.</text>
</comment>
<dbReference type="Gramene" id="Jr10_18950_p2">
    <property type="protein sequence ID" value="cds.Jr10_18950_p2"/>
    <property type="gene ID" value="Jr10_18950"/>
</dbReference>
<proteinExistence type="predicted"/>
<organism evidence="1 2">
    <name type="scientific">Juglans regia</name>
    <name type="common">English walnut</name>
    <dbReference type="NCBI Taxonomy" id="51240"/>
    <lineage>
        <taxon>Eukaryota</taxon>
        <taxon>Viridiplantae</taxon>
        <taxon>Streptophyta</taxon>
        <taxon>Embryophyta</taxon>
        <taxon>Tracheophyta</taxon>
        <taxon>Spermatophyta</taxon>
        <taxon>Magnoliopsida</taxon>
        <taxon>eudicotyledons</taxon>
        <taxon>Gunneridae</taxon>
        <taxon>Pentapetalae</taxon>
        <taxon>rosids</taxon>
        <taxon>fabids</taxon>
        <taxon>Fagales</taxon>
        <taxon>Juglandaceae</taxon>
        <taxon>Juglans</taxon>
    </lineage>
</organism>
<accession>A0A833UTR9</accession>
<dbReference type="Proteomes" id="UP000619265">
    <property type="component" value="Unassembled WGS sequence"/>
</dbReference>
<evidence type="ECO:0000313" key="2">
    <source>
        <dbReference type="Proteomes" id="UP000619265"/>
    </source>
</evidence>
<gene>
    <name evidence="1" type="ORF">F2P56_022835</name>
</gene>
<name>A0A833UTR9_JUGRE</name>
<dbReference type="AlphaFoldDB" id="A0A833UTR9"/>